<reference evidence="2" key="1">
    <citation type="submission" date="2020-05" db="EMBL/GenBank/DDBJ databases">
        <title>Chitinophaga laudate sp. nov., isolated from a tropical peat swamp.</title>
        <authorList>
            <person name="Goh C.B.S."/>
            <person name="Lee M.S."/>
            <person name="Parimannan S."/>
            <person name="Pasbakhsh P."/>
            <person name="Yule C.M."/>
            <person name="Rajandas H."/>
            <person name="Loke S."/>
            <person name="Croft L."/>
            <person name="Tan J.B.L."/>
        </authorList>
    </citation>
    <scope>NUCLEOTIDE SEQUENCE</scope>
    <source>
        <strain evidence="2">Mgbs1</strain>
    </source>
</reference>
<evidence type="ECO:0000313" key="3">
    <source>
        <dbReference type="Proteomes" id="UP000281028"/>
    </source>
</evidence>
<dbReference type="Proteomes" id="UP000281028">
    <property type="component" value="Unassembled WGS sequence"/>
</dbReference>
<gene>
    <name evidence="2" type="ORF">ECE50_017895</name>
</gene>
<dbReference type="PROSITE" id="PS51257">
    <property type="entry name" value="PROKAR_LIPOPROTEIN"/>
    <property type="match status" value="1"/>
</dbReference>
<keyword evidence="1" id="KW-0732">Signal</keyword>
<feature type="chain" id="PRO_5040134165" description="Heme-binding HmuY-like protein" evidence="1">
    <location>
        <begin position="24"/>
        <end position="217"/>
    </location>
</feature>
<organism evidence="2 3">
    <name type="scientific">Chitinophaga solisilvae</name>
    <dbReference type="NCBI Taxonomy" id="1233460"/>
    <lineage>
        <taxon>Bacteria</taxon>
        <taxon>Pseudomonadati</taxon>
        <taxon>Bacteroidota</taxon>
        <taxon>Chitinophagia</taxon>
        <taxon>Chitinophagales</taxon>
        <taxon>Chitinophagaceae</taxon>
        <taxon>Chitinophaga</taxon>
    </lineage>
</organism>
<evidence type="ECO:0000313" key="2">
    <source>
        <dbReference type="EMBL" id="NSL88719.1"/>
    </source>
</evidence>
<keyword evidence="3" id="KW-1185">Reference proteome</keyword>
<sequence length="217" mass="23519">MTHLFKRMAAFAIVALLAASCQKDNTTPASDKSGVSLSKSAATEGVTLLSRTINTGDTAQVRNLKSDSIIPPNSPAPFYYSLSTESTVTAFSASRSLQFNGYFNADINGVNNFILAYIDNIAYGSINATNAISSSTAATGNKLGYNSVNAGWYNYFFNDNHKVLPVAGRTIIAYKKVGTVISEIYKIKMLSIYKDMPANPTGTEPIPYLSFDYQRLQ</sequence>
<feature type="signal peptide" evidence="1">
    <location>
        <begin position="1"/>
        <end position="23"/>
    </location>
</feature>
<name>A0A9Q5D689_9BACT</name>
<dbReference type="EMBL" id="RIAR02000001">
    <property type="protein sequence ID" value="NSL88719.1"/>
    <property type="molecule type" value="Genomic_DNA"/>
</dbReference>
<evidence type="ECO:0008006" key="4">
    <source>
        <dbReference type="Google" id="ProtNLM"/>
    </source>
</evidence>
<evidence type="ECO:0000256" key="1">
    <source>
        <dbReference type="SAM" id="SignalP"/>
    </source>
</evidence>
<dbReference type="AlphaFoldDB" id="A0A9Q5D689"/>
<dbReference type="RefSeq" id="WP_127037725.1">
    <property type="nucleotide sequence ID" value="NZ_JAABOK010000021.1"/>
</dbReference>
<dbReference type="OrthoDB" id="643242at2"/>
<accession>A0A9Q5D689</accession>
<proteinExistence type="predicted"/>
<protein>
    <recommendedName>
        <fullName evidence="4">Heme-binding HmuY-like protein</fullName>
    </recommendedName>
</protein>
<comment type="caution">
    <text evidence="2">The sequence shown here is derived from an EMBL/GenBank/DDBJ whole genome shotgun (WGS) entry which is preliminary data.</text>
</comment>